<dbReference type="SUPFAM" id="SSF52540">
    <property type="entry name" value="P-loop containing nucleoside triphosphate hydrolases"/>
    <property type="match status" value="1"/>
</dbReference>
<organism evidence="1 2">
    <name type="scientific">Thalassotalea insulae</name>
    <dbReference type="NCBI Taxonomy" id="2056778"/>
    <lineage>
        <taxon>Bacteria</taxon>
        <taxon>Pseudomonadati</taxon>
        <taxon>Pseudomonadota</taxon>
        <taxon>Gammaproteobacteria</taxon>
        <taxon>Alteromonadales</taxon>
        <taxon>Colwelliaceae</taxon>
        <taxon>Thalassotalea</taxon>
    </lineage>
</organism>
<name>A0ABQ6GV58_9GAMM</name>
<dbReference type="Gene3D" id="3.40.50.300">
    <property type="entry name" value="P-loop containing nucleotide triphosphate hydrolases"/>
    <property type="match status" value="1"/>
</dbReference>
<protein>
    <recommendedName>
        <fullName evidence="3">Phage infection protein</fullName>
    </recommendedName>
</protein>
<reference evidence="1 2" key="1">
    <citation type="submission" date="2023-03" db="EMBL/GenBank/DDBJ databases">
        <title>Draft genome sequence of Thalassotalea insulae KCTC 62186T.</title>
        <authorList>
            <person name="Sawabe T."/>
        </authorList>
    </citation>
    <scope>NUCLEOTIDE SEQUENCE [LARGE SCALE GENOMIC DNA]</scope>
    <source>
        <strain evidence="1 2">KCTC 62186</strain>
    </source>
</reference>
<evidence type="ECO:0000313" key="1">
    <source>
        <dbReference type="EMBL" id="GLX78051.1"/>
    </source>
</evidence>
<sequence>MKLTLALENCYGINRLNKEFDFTKSAYNNGVNSLYAPNGTLKTSLAKTFIDVVNNDDTKDLIFPERNTVRDIQIDNVDVAAEQLMIIESYNESYSSKQLSTLLVNENLKQQYDTALKEVDEKRTTLIKALAKQAGRKGVAVNSFPTVICEIFNKSEKDFLTLLAELHQHTFPDYSIYADYKFGDLFNDKVLAVIAKGDFAKELTSYVDTYDKLIEQSSVLTKSFNHQRAGEVSKSLRDADFFNAEHSVNISVEGKPQLAKNLDELNAILQAEQEKVLNSDELKQQFAKIDDKLKAKDTSAFRDFITENQTLLKEYQDIPEFKKLVIKSYLQAQQALWDDLVATYKQNQQLVENIIHQAKTEQTIWATVVELFNKRFTVPFKLSINNQDEVILNGQAPSILFEFDDGRDSLEKVNQESLMKALSQGEKRALYILNVLFELEVKKQQPTPVLIVIDDIADSFDYKNKYAIVEYLRDISNIAHFNLLLLTHNFDFHRIIGSRLIGSKSDDARNKRIIATKTTTCIELKRETYQNDVFAAWKKQMHNNVAFMLASIPFVRNLTEYCGFTGDKSHYNRLTSLLHLKPDSRDIKVIDLQTIYRDIFNDKPKLTLQNPNDIIVDKIYQQCDQLVQGNNETPELEYKVIIAMGIRLKAEVFMIANINDSAFVQSIASNQTRELFDKYSALFQNEQTTIELLDQVNLMTPENIHLNSFMYEPILDMSAHRLYELYENIKQLSDTD</sequence>
<keyword evidence="2" id="KW-1185">Reference proteome</keyword>
<dbReference type="Proteomes" id="UP001157186">
    <property type="component" value="Unassembled WGS sequence"/>
</dbReference>
<dbReference type="EMBL" id="BSST01000001">
    <property type="protein sequence ID" value="GLX78051.1"/>
    <property type="molecule type" value="Genomic_DNA"/>
</dbReference>
<evidence type="ECO:0008006" key="3">
    <source>
        <dbReference type="Google" id="ProtNLM"/>
    </source>
</evidence>
<evidence type="ECO:0000313" key="2">
    <source>
        <dbReference type="Proteomes" id="UP001157186"/>
    </source>
</evidence>
<comment type="caution">
    <text evidence="1">The sequence shown here is derived from an EMBL/GenBank/DDBJ whole genome shotgun (WGS) entry which is preliminary data.</text>
</comment>
<accession>A0ABQ6GV58</accession>
<dbReference type="InterPro" id="IPR027417">
    <property type="entry name" value="P-loop_NTPase"/>
</dbReference>
<gene>
    <name evidence="1" type="ORF">tinsulaeT_13910</name>
</gene>
<dbReference type="RefSeq" id="WP_284243945.1">
    <property type="nucleotide sequence ID" value="NZ_BSST01000001.1"/>
</dbReference>
<proteinExistence type="predicted"/>